<dbReference type="InterPro" id="IPR004614">
    <property type="entry name" value="P_AcTrfase"/>
</dbReference>
<protein>
    <recommendedName>
        <fullName evidence="7 12">Phosphate acetyltransferase</fullName>
        <ecNumber evidence="6 12">2.3.1.8</ecNumber>
    </recommendedName>
    <alternativeName>
        <fullName evidence="11 12">Phosphotransacetylase</fullName>
    </alternativeName>
</protein>
<dbReference type="InterPro" id="IPR010766">
    <property type="entry name" value="DRTGG"/>
</dbReference>
<gene>
    <name evidence="15" type="primary">pta_1</name>
    <name evidence="15" type="ORF">V22_11670</name>
</gene>
<dbReference type="Pfam" id="PF01515">
    <property type="entry name" value="PTA_PTB"/>
    <property type="match status" value="1"/>
</dbReference>
<dbReference type="SUPFAM" id="SSF75138">
    <property type="entry name" value="HprK N-terminal domain-like"/>
    <property type="match status" value="1"/>
</dbReference>
<evidence type="ECO:0000256" key="7">
    <source>
        <dbReference type="ARBA" id="ARBA00021528"/>
    </source>
</evidence>
<name>A0A517T6F6_9PLAN</name>
<evidence type="ECO:0000256" key="9">
    <source>
        <dbReference type="ARBA" id="ARBA00022679"/>
    </source>
</evidence>
<evidence type="ECO:0000256" key="1">
    <source>
        <dbReference type="ARBA" id="ARBA00004496"/>
    </source>
</evidence>
<evidence type="ECO:0000256" key="3">
    <source>
        <dbReference type="ARBA" id="ARBA00008756"/>
    </source>
</evidence>
<proteinExistence type="inferred from homology"/>
<dbReference type="GO" id="GO:0008959">
    <property type="term" value="F:phosphate acetyltransferase activity"/>
    <property type="evidence" value="ECO:0007669"/>
    <property type="project" value="UniProtKB-EC"/>
</dbReference>
<dbReference type="Gene3D" id="3.40.1390.20">
    <property type="entry name" value="HprK N-terminal domain-like"/>
    <property type="match status" value="1"/>
</dbReference>
<dbReference type="AlphaFoldDB" id="A0A517T6F6"/>
<comment type="domain">
    <text evidence="12">The N-terminal region seems to be important for proper quaternary structure. The C-terminal region contains the substrate-binding site.</text>
</comment>
<comment type="subcellular location">
    <subcellularLocation>
        <location evidence="1 12">Cytoplasm</location>
    </subcellularLocation>
</comment>
<reference evidence="15 16" key="1">
    <citation type="submission" date="2019-02" db="EMBL/GenBank/DDBJ databases">
        <title>Deep-cultivation of Planctomycetes and their phenomic and genomic characterization uncovers novel biology.</title>
        <authorList>
            <person name="Wiegand S."/>
            <person name="Jogler M."/>
            <person name="Boedeker C."/>
            <person name="Pinto D."/>
            <person name="Vollmers J."/>
            <person name="Rivas-Marin E."/>
            <person name="Kohn T."/>
            <person name="Peeters S.H."/>
            <person name="Heuer A."/>
            <person name="Rast P."/>
            <person name="Oberbeckmann S."/>
            <person name="Bunk B."/>
            <person name="Jeske O."/>
            <person name="Meyerdierks A."/>
            <person name="Storesund J.E."/>
            <person name="Kallscheuer N."/>
            <person name="Luecker S."/>
            <person name="Lage O.M."/>
            <person name="Pohl T."/>
            <person name="Merkel B.J."/>
            <person name="Hornburger P."/>
            <person name="Mueller R.-W."/>
            <person name="Bruemmer F."/>
            <person name="Labrenz M."/>
            <person name="Spormann A.M."/>
            <person name="Op den Camp H."/>
            <person name="Overmann J."/>
            <person name="Amann R."/>
            <person name="Jetten M.S.M."/>
            <person name="Mascher T."/>
            <person name="Medema M.H."/>
            <person name="Devos D.P."/>
            <person name="Kaster A.-K."/>
            <person name="Ovreas L."/>
            <person name="Rohde M."/>
            <person name="Galperin M.Y."/>
            <person name="Jogler C."/>
        </authorList>
    </citation>
    <scope>NUCLEOTIDE SEQUENCE [LARGE SCALE GENOMIC DNA]</scope>
    <source>
        <strain evidence="15 16">V22</strain>
    </source>
</reference>
<dbReference type="NCBIfam" id="NF007233">
    <property type="entry name" value="PRK09653.1"/>
    <property type="match status" value="1"/>
</dbReference>
<dbReference type="RefSeq" id="WP_145260669.1">
    <property type="nucleotide sequence ID" value="NZ_CP036316.1"/>
</dbReference>
<comment type="pathway">
    <text evidence="2 12">Metabolic intermediate biosynthesis; acetyl-CoA biosynthesis; acetyl-CoA from acetate: step 2/2.</text>
</comment>
<evidence type="ECO:0000259" key="14">
    <source>
        <dbReference type="Pfam" id="PF07085"/>
    </source>
</evidence>
<dbReference type="NCBIfam" id="NF004167">
    <property type="entry name" value="PRK05632.1"/>
    <property type="match status" value="1"/>
</dbReference>
<dbReference type="UniPathway" id="UPA00340">
    <property type="reaction ID" value="UER00459"/>
</dbReference>
<dbReference type="Gene3D" id="3.40.50.10950">
    <property type="match status" value="1"/>
</dbReference>
<dbReference type="FunFam" id="3.40.50.10750:FF:000001">
    <property type="entry name" value="Phosphate acetyltransferase"/>
    <property type="match status" value="1"/>
</dbReference>
<comment type="similarity">
    <text evidence="3 12">In the C-terminal section; belongs to the phosphate acetyltransferase and butyryltransferase family.</text>
</comment>
<comment type="subunit">
    <text evidence="5">Homohexamer.</text>
</comment>
<feature type="domain" description="Phosphate acetyl/butaryl transferase" evidence="13">
    <location>
        <begin position="369"/>
        <end position="686"/>
    </location>
</feature>
<evidence type="ECO:0000313" key="15">
    <source>
        <dbReference type="EMBL" id="QDT63938.1"/>
    </source>
</evidence>
<dbReference type="Pfam" id="PF07085">
    <property type="entry name" value="DRTGG"/>
    <property type="match status" value="1"/>
</dbReference>
<dbReference type="EMBL" id="CP036316">
    <property type="protein sequence ID" value="QDT63938.1"/>
    <property type="molecule type" value="Genomic_DNA"/>
</dbReference>
<dbReference type="OrthoDB" id="9805787at2"/>
<dbReference type="InterPro" id="IPR050500">
    <property type="entry name" value="Phos_Acetyltrans/Butyryltrans"/>
</dbReference>
<dbReference type="GO" id="GO:0006085">
    <property type="term" value="P:acetyl-CoA biosynthetic process"/>
    <property type="evidence" value="ECO:0007669"/>
    <property type="project" value="UniProtKB-UniPathway"/>
</dbReference>
<keyword evidence="10 12" id="KW-0012">Acyltransferase</keyword>
<comment type="catalytic activity">
    <reaction evidence="12">
        <text>acetyl-CoA + phosphate = acetyl phosphate + CoA</text>
        <dbReference type="Rhea" id="RHEA:19521"/>
        <dbReference type="ChEBI" id="CHEBI:22191"/>
        <dbReference type="ChEBI" id="CHEBI:43474"/>
        <dbReference type="ChEBI" id="CHEBI:57287"/>
        <dbReference type="ChEBI" id="CHEBI:57288"/>
        <dbReference type="EC" id="2.3.1.8"/>
    </reaction>
</comment>
<keyword evidence="9 12" id="KW-0808">Transferase</keyword>
<dbReference type="PIRSF" id="PIRSF006107">
    <property type="entry name" value="PhpActrans_proteobac"/>
    <property type="match status" value="1"/>
</dbReference>
<dbReference type="Proteomes" id="UP000319976">
    <property type="component" value="Chromosome"/>
</dbReference>
<keyword evidence="8 12" id="KW-0963">Cytoplasm</keyword>
<evidence type="ECO:0000256" key="5">
    <source>
        <dbReference type="ARBA" id="ARBA00011643"/>
    </source>
</evidence>
<accession>A0A517T6F6</accession>
<evidence type="ECO:0000256" key="11">
    <source>
        <dbReference type="ARBA" id="ARBA00031108"/>
    </source>
</evidence>
<organism evidence="15 16">
    <name type="scientific">Calycomorphotria hydatis</name>
    <dbReference type="NCBI Taxonomy" id="2528027"/>
    <lineage>
        <taxon>Bacteria</taxon>
        <taxon>Pseudomonadati</taxon>
        <taxon>Planctomycetota</taxon>
        <taxon>Planctomycetia</taxon>
        <taxon>Planctomycetales</taxon>
        <taxon>Planctomycetaceae</taxon>
        <taxon>Calycomorphotria</taxon>
    </lineage>
</organism>
<dbReference type="InterPro" id="IPR002505">
    <property type="entry name" value="PTA_PTB"/>
</dbReference>
<dbReference type="EC" id="2.3.1.8" evidence="6 12"/>
<evidence type="ECO:0000256" key="10">
    <source>
        <dbReference type="ARBA" id="ARBA00023315"/>
    </source>
</evidence>
<dbReference type="Gene3D" id="3.40.50.300">
    <property type="entry name" value="P-loop containing nucleotide triphosphate hydrolases"/>
    <property type="match status" value="1"/>
</dbReference>
<dbReference type="Pfam" id="PF13500">
    <property type="entry name" value="AAA_26"/>
    <property type="match status" value="1"/>
</dbReference>
<evidence type="ECO:0000256" key="8">
    <source>
        <dbReference type="ARBA" id="ARBA00022490"/>
    </source>
</evidence>
<dbReference type="Gene3D" id="3.40.50.10750">
    <property type="entry name" value="Isocitrate/Isopropylmalate dehydrogenase-like"/>
    <property type="match status" value="1"/>
</dbReference>
<sequence>MADGIYVATTEPGTGKSMVALGVMEAASRQTSRLAFFRPIIRNTPDADESIRLIQHRYQLPHDPEQMYAMTREHARELLAADRVDELLKIVLEKYKAIEETADVVIIEGTSFHGLAPSYEFELNADIASNLGCAVLPVLTARNKSESELEKALLIVIDHLSDRNCEVLAAIVNHVPHGHLEKLYEQLGNVISQVPFYLLPGDPMLDKPTVGEIATEIGAKLLYGDPAGLEREVRKYVVAAMQVPHFLERLAEGNLVIVPGDRADVLLSSLLSVLSKNCPNIAAIVLTGGLVPEQAVASLVAGIAPVPVLSVETDTFTTAMNVNAVPAVLRPENPRKIASALGLFEEYVKIEELEQRLADVRPHRKTPLMFEYELIRRAQSNRQRIVLPEGTEPRILQAADILKRRGVVDLILLGDESEIQRQAASLGVDLGEMRIIDPVKSELLEEFVDVYFEMRKHKGMTRDVAYDRMRDVSYFGTMLVHQGQADGMVSGAVHTTQHTIRPAFEFIKTAPGAAIVSSVFFMCLPDRVLVYGDCAVNPNPDAEQLSDIAISSADTAAAFEIEPRVAMLSYSTGASGKGEDVDKVRTATGRVKSLRPDLLIEGPIQYDAAVDAGVAKTKLPDSQVAGRATVFIFPDLNTGNNTYKAVQRSSGAIAVGPVLQGLRKPVNDLSRGCLVPDIVNTVAITAIQAQMQNANS</sequence>
<dbReference type="NCBIfam" id="TIGR00651">
    <property type="entry name" value="pta"/>
    <property type="match status" value="1"/>
</dbReference>
<dbReference type="PANTHER" id="PTHR43356">
    <property type="entry name" value="PHOSPHATE ACETYLTRANSFERASE"/>
    <property type="match status" value="1"/>
</dbReference>
<dbReference type="InterPro" id="IPR016475">
    <property type="entry name" value="P-Actrans_bac"/>
</dbReference>
<evidence type="ECO:0000256" key="12">
    <source>
        <dbReference type="PIRNR" id="PIRNR006107"/>
    </source>
</evidence>
<comment type="function">
    <text evidence="12">Involved in acetate metabolism.</text>
</comment>
<feature type="domain" description="DRTGG" evidence="14">
    <location>
        <begin position="212"/>
        <end position="324"/>
    </location>
</feature>
<keyword evidence="16" id="KW-1185">Reference proteome</keyword>
<dbReference type="SUPFAM" id="SSF52540">
    <property type="entry name" value="P-loop containing nucleoside triphosphate hydrolases"/>
    <property type="match status" value="1"/>
</dbReference>
<dbReference type="GO" id="GO:0005737">
    <property type="term" value="C:cytoplasm"/>
    <property type="evidence" value="ECO:0007669"/>
    <property type="project" value="UniProtKB-SubCell"/>
</dbReference>
<evidence type="ECO:0000313" key="16">
    <source>
        <dbReference type="Proteomes" id="UP000319976"/>
    </source>
</evidence>
<dbReference type="CDD" id="cd03109">
    <property type="entry name" value="DTBS"/>
    <property type="match status" value="1"/>
</dbReference>
<dbReference type="PANTHER" id="PTHR43356:SF3">
    <property type="entry name" value="PHOSPHATE ACETYLTRANSFERASE"/>
    <property type="match status" value="1"/>
</dbReference>
<comment type="similarity">
    <text evidence="4 12">In the N-terminal section; belongs to the CobB/CobQ family.</text>
</comment>
<dbReference type="SUPFAM" id="SSF53659">
    <property type="entry name" value="Isocitrate/Isopropylmalate dehydrogenase-like"/>
    <property type="match status" value="1"/>
</dbReference>
<dbReference type="InterPro" id="IPR028979">
    <property type="entry name" value="Ser_kin/Pase_Hpr-like_N_sf"/>
</dbReference>
<dbReference type="InterPro" id="IPR027417">
    <property type="entry name" value="P-loop_NTPase"/>
</dbReference>
<evidence type="ECO:0000256" key="2">
    <source>
        <dbReference type="ARBA" id="ARBA00004989"/>
    </source>
</evidence>
<evidence type="ECO:0000256" key="6">
    <source>
        <dbReference type="ARBA" id="ARBA00012707"/>
    </source>
</evidence>
<dbReference type="InterPro" id="IPR042113">
    <property type="entry name" value="P_AcTrfase_dom1"/>
</dbReference>
<dbReference type="InterPro" id="IPR042112">
    <property type="entry name" value="P_AcTrfase_dom2"/>
</dbReference>
<evidence type="ECO:0000256" key="4">
    <source>
        <dbReference type="ARBA" id="ARBA00009786"/>
    </source>
</evidence>
<dbReference type="KEGG" id="chya:V22_11670"/>
<evidence type="ECO:0000259" key="13">
    <source>
        <dbReference type="Pfam" id="PF01515"/>
    </source>
</evidence>